<dbReference type="Pfam" id="PF00109">
    <property type="entry name" value="ketoacyl-synt"/>
    <property type="match status" value="1"/>
</dbReference>
<keyword evidence="2" id="KW-0808">Transferase</keyword>
<dbReference type="InterPro" id="IPR014031">
    <property type="entry name" value="Ketoacyl_synth_C"/>
</dbReference>
<dbReference type="Proteomes" id="UP000295626">
    <property type="component" value="Unassembled WGS sequence"/>
</dbReference>
<dbReference type="Gene3D" id="3.40.47.10">
    <property type="match status" value="1"/>
</dbReference>
<organism evidence="4 5">
    <name type="scientific">Micromonospora fluostatini</name>
    <dbReference type="NCBI Taxonomy" id="1629071"/>
    <lineage>
        <taxon>Bacteria</taxon>
        <taxon>Bacillati</taxon>
        <taxon>Actinomycetota</taxon>
        <taxon>Actinomycetes</taxon>
        <taxon>Micromonosporales</taxon>
        <taxon>Micromonosporaceae</taxon>
        <taxon>Micromonospora</taxon>
    </lineage>
</organism>
<evidence type="ECO:0000256" key="2">
    <source>
        <dbReference type="ARBA" id="ARBA00022679"/>
    </source>
</evidence>
<accession>A0ABY2DHN7</accession>
<dbReference type="PANTHER" id="PTHR11712:SF336">
    <property type="entry name" value="3-OXOACYL-[ACYL-CARRIER-PROTEIN] SYNTHASE, MITOCHONDRIAL"/>
    <property type="match status" value="1"/>
</dbReference>
<evidence type="ECO:0000259" key="3">
    <source>
        <dbReference type="PROSITE" id="PS52004"/>
    </source>
</evidence>
<sequence>HRAVSPHFFAVSGQDHAVNEIALRYRIQGPTMSVATGCATGTTCVGEAMRLIRAGVADVMLAGGADAPLTVLDVGAAAMAGALSRRNDDPQRASRPFDTGRDGFVMSAGAAVLVLEEAGHARDRGATILAELTGYGATTDGYHLTAPQPEGLGSGRAMAAALADAGIGPADVDHVNAHGTGTRLNDSVEVRAIRRVFGDHATRVPITANKSMTGHMLGAAGAAELVATVHTVRTGRIPPTINCDEPEDPELDLVRDRPREHPVRRAMTNSFAFGGHNAVLVVQRWP</sequence>
<dbReference type="InterPro" id="IPR014030">
    <property type="entry name" value="Ketoacyl_synth_N"/>
</dbReference>
<dbReference type="SMART" id="SM00825">
    <property type="entry name" value="PKS_KS"/>
    <property type="match status" value="1"/>
</dbReference>
<dbReference type="EMBL" id="SMKE01000240">
    <property type="protein sequence ID" value="TDB97183.1"/>
    <property type="molecule type" value="Genomic_DNA"/>
</dbReference>
<comment type="similarity">
    <text evidence="1">Belongs to the thiolase-like superfamily. Beta-ketoacyl-ACP synthases family.</text>
</comment>
<evidence type="ECO:0000256" key="1">
    <source>
        <dbReference type="ARBA" id="ARBA00008467"/>
    </source>
</evidence>
<dbReference type="SUPFAM" id="SSF53901">
    <property type="entry name" value="Thiolase-like"/>
    <property type="match status" value="2"/>
</dbReference>
<dbReference type="PROSITE" id="PS00606">
    <property type="entry name" value="KS3_1"/>
    <property type="match status" value="1"/>
</dbReference>
<dbReference type="PANTHER" id="PTHR11712">
    <property type="entry name" value="POLYKETIDE SYNTHASE-RELATED"/>
    <property type="match status" value="1"/>
</dbReference>
<proteinExistence type="inferred from homology"/>
<dbReference type="InterPro" id="IPR016039">
    <property type="entry name" value="Thiolase-like"/>
</dbReference>
<dbReference type="InterPro" id="IPR018201">
    <property type="entry name" value="Ketoacyl_synth_AS"/>
</dbReference>
<dbReference type="InterPro" id="IPR020841">
    <property type="entry name" value="PKS_Beta-ketoAc_synthase_dom"/>
</dbReference>
<dbReference type="Pfam" id="PF02801">
    <property type="entry name" value="Ketoacyl-synt_C"/>
    <property type="match status" value="1"/>
</dbReference>
<feature type="non-terminal residue" evidence="4">
    <location>
        <position position="1"/>
    </location>
</feature>
<dbReference type="CDD" id="cd00834">
    <property type="entry name" value="KAS_I_II"/>
    <property type="match status" value="1"/>
</dbReference>
<gene>
    <name evidence="4" type="ORF">E1091_08685</name>
</gene>
<dbReference type="InterPro" id="IPR000794">
    <property type="entry name" value="Beta-ketoacyl_synthase"/>
</dbReference>
<protein>
    <submittedName>
        <fullName evidence="4">Beta-ketoacyl-[acyl-carrier-protein] synthase family protein</fullName>
    </submittedName>
</protein>
<evidence type="ECO:0000313" key="5">
    <source>
        <dbReference type="Proteomes" id="UP000295626"/>
    </source>
</evidence>
<reference evidence="4 5" key="1">
    <citation type="submission" date="2019-02" db="EMBL/GenBank/DDBJ databases">
        <title>Draft genome sequences of novel Actinobacteria.</title>
        <authorList>
            <person name="Sahin N."/>
            <person name="Ay H."/>
            <person name="Saygin H."/>
        </authorList>
    </citation>
    <scope>NUCLEOTIDE SEQUENCE [LARGE SCALE GENOMIC DNA]</scope>
    <source>
        <strain evidence="4 5">JCM 30529</strain>
    </source>
</reference>
<evidence type="ECO:0000313" key="4">
    <source>
        <dbReference type="EMBL" id="TDB97183.1"/>
    </source>
</evidence>
<feature type="domain" description="Ketosynthase family 3 (KS3)" evidence="3">
    <location>
        <begin position="1"/>
        <end position="284"/>
    </location>
</feature>
<comment type="caution">
    <text evidence="4">The sequence shown here is derived from an EMBL/GenBank/DDBJ whole genome shotgun (WGS) entry which is preliminary data.</text>
</comment>
<dbReference type="PROSITE" id="PS52004">
    <property type="entry name" value="KS3_2"/>
    <property type="match status" value="1"/>
</dbReference>
<name>A0ABY2DHN7_9ACTN</name>
<keyword evidence="5" id="KW-1185">Reference proteome</keyword>